<evidence type="ECO:0000256" key="1">
    <source>
        <dbReference type="SAM" id="MobiDB-lite"/>
    </source>
</evidence>
<dbReference type="PANTHER" id="PTHR13318">
    <property type="entry name" value="PARTNER OF PAIRED, ISOFORM B-RELATED"/>
    <property type="match status" value="1"/>
</dbReference>
<dbReference type="OMA" id="ELNGFTK"/>
<dbReference type="EMBL" id="FR823389">
    <property type="protein sequence ID" value="CBZ52743.1"/>
    <property type="molecule type" value="Genomic_DNA"/>
</dbReference>
<name>F0VG99_NEOCL</name>
<gene>
    <name evidence="3" type="ORF">NCLIV_025310</name>
</gene>
<proteinExistence type="predicted"/>
<evidence type="ECO:0000259" key="2">
    <source>
        <dbReference type="Pfam" id="PF25372"/>
    </source>
</evidence>
<sequence length="486" mass="52398">MSRRSWHPALNAVFSKTVVSLGTSRRLLLTDAQLEALLKRCPEVHTVELDCFLLTPRGAGRLGTAPNLKSLSLTSVDHQTDAFFYALAAAVPDLDSFSIAIFDRSKHITNAALEHLAGRLRKLQAFSVEFSFRENLDFFVLALTTASLHTLRHVALHDVSQDCLVQLTAAVGKNLLSFSYTNFTRMSDGFLHEVLVACAGSNVSAAPPASVSSPRASTLSPSSASPPLRGPSGASGFKLKKLSLEAADISDLGLHAIATALGNTAETLCLKRCSSLSEAGHSAIAEYCRNLTSLNLGFCSGVNDLSVCCLLQSCPSLRTLVLNDARISDVALKAIGDCLGENLFELALHRSDKITNEGLRVLARACPNLVLLSLSSCSQVTDAGVVEIAESCRRLLKLRLDGTRVTDVAIRAVGQSLRRLRYLHLQRCSHVTGESLSFFSAETHPCLKCIELSESRRKVSKDQIRAFRERNRPATALLLGEAATGD</sequence>
<dbReference type="GO" id="GO:0031146">
    <property type="term" value="P:SCF-dependent proteasomal ubiquitin-dependent protein catabolic process"/>
    <property type="evidence" value="ECO:0007669"/>
    <property type="project" value="TreeGrafter"/>
</dbReference>
<organism evidence="3 4">
    <name type="scientific">Neospora caninum (strain Liverpool)</name>
    <dbReference type="NCBI Taxonomy" id="572307"/>
    <lineage>
        <taxon>Eukaryota</taxon>
        <taxon>Sar</taxon>
        <taxon>Alveolata</taxon>
        <taxon>Apicomplexa</taxon>
        <taxon>Conoidasida</taxon>
        <taxon>Coccidia</taxon>
        <taxon>Eucoccidiorida</taxon>
        <taxon>Eimeriorina</taxon>
        <taxon>Sarcocystidae</taxon>
        <taxon>Neospora</taxon>
    </lineage>
</organism>
<dbReference type="VEuPathDB" id="ToxoDB:NCLIV_025310"/>
<keyword evidence="4" id="KW-1185">Reference proteome</keyword>
<protein>
    <submittedName>
        <fullName evidence="3">F-box/LRR-repeat protein 20, related</fullName>
    </submittedName>
</protein>
<feature type="domain" description="F-box/LRR-repeat protein 15-like leucin rich repeat" evidence="2">
    <location>
        <begin position="284"/>
        <end position="436"/>
    </location>
</feature>
<dbReference type="SMART" id="SM00368">
    <property type="entry name" value="LRR_RI"/>
    <property type="match status" value="3"/>
</dbReference>
<dbReference type="Proteomes" id="UP000007494">
    <property type="component" value="Chromosome VIIb"/>
</dbReference>
<dbReference type="Gene3D" id="3.80.10.10">
    <property type="entry name" value="Ribonuclease Inhibitor"/>
    <property type="match status" value="2"/>
</dbReference>
<dbReference type="Pfam" id="PF25372">
    <property type="entry name" value="DUF7885"/>
    <property type="match status" value="1"/>
</dbReference>
<dbReference type="OrthoDB" id="331247at2759"/>
<evidence type="ECO:0000313" key="3">
    <source>
        <dbReference type="EMBL" id="CBZ52743.1"/>
    </source>
</evidence>
<feature type="region of interest" description="Disordered" evidence="1">
    <location>
        <begin position="205"/>
        <end position="232"/>
    </location>
</feature>
<dbReference type="InterPro" id="IPR006553">
    <property type="entry name" value="Leu-rich_rpt_Cys-con_subtyp"/>
</dbReference>
<dbReference type="InterPro" id="IPR032675">
    <property type="entry name" value="LRR_dom_sf"/>
</dbReference>
<dbReference type="SMART" id="SM00367">
    <property type="entry name" value="LRR_CC"/>
    <property type="match status" value="7"/>
</dbReference>
<dbReference type="InterPro" id="IPR057207">
    <property type="entry name" value="FBXL15_LRR"/>
</dbReference>
<accession>F0VG99</accession>
<dbReference type="SUPFAM" id="SSF52047">
    <property type="entry name" value="RNI-like"/>
    <property type="match status" value="1"/>
</dbReference>
<evidence type="ECO:0000313" key="4">
    <source>
        <dbReference type="Proteomes" id="UP000007494"/>
    </source>
</evidence>
<dbReference type="GeneID" id="13445065"/>
<dbReference type="GO" id="GO:0019005">
    <property type="term" value="C:SCF ubiquitin ligase complex"/>
    <property type="evidence" value="ECO:0007669"/>
    <property type="project" value="TreeGrafter"/>
</dbReference>
<dbReference type="PANTHER" id="PTHR13318:SF105">
    <property type="entry name" value="F-BOX_LRR-REPEAT PROTEIN 3"/>
    <property type="match status" value="1"/>
</dbReference>
<dbReference type="RefSeq" id="XP_003882775.1">
    <property type="nucleotide sequence ID" value="XM_003882726.1"/>
</dbReference>
<dbReference type="AlphaFoldDB" id="F0VG99"/>
<dbReference type="InParanoid" id="F0VG99"/>
<reference evidence="4" key="1">
    <citation type="journal article" date="2012" name="PLoS Pathog.">
        <title>Comparative genomics of the apicomplexan parasites Toxoplasma gondii and Neospora caninum: Coccidia differing in host range and transmission strategy.</title>
        <authorList>
            <person name="Reid A.J."/>
            <person name="Vermont S.J."/>
            <person name="Cotton J.A."/>
            <person name="Harris D."/>
            <person name="Hill-Cawthorne G.A."/>
            <person name="Konen-Waisman S."/>
            <person name="Latham S.M."/>
            <person name="Mourier T."/>
            <person name="Norton R."/>
            <person name="Quail M.A."/>
            <person name="Sanders M."/>
            <person name="Shanmugam D."/>
            <person name="Sohal A."/>
            <person name="Wasmuth J.D."/>
            <person name="Brunk B."/>
            <person name="Grigg M.E."/>
            <person name="Howard J.C."/>
            <person name="Parkinson J."/>
            <person name="Roos D.S."/>
            <person name="Trees A.J."/>
            <person name="Berriman M."/>
            <person name="Pain A."/>
            <person name="Wastling J.M."/>
        </authorList>
    </citation>
    <scope>NUCLEOTIDE SEQUENCE [LARGE SCALE GENOMIC DNA]</scope>
    <source>
        <strain evidence="4">Liverpool</strain>
    </source>
</reference>
<dbReference type="eggNOG" id="KOG4341">
    <property type="taxonomic scope" value="Eukaryota"/>
</dbReference>